<dbReference type="InterPro" id="IPR031168">
    <property type="entry name" value="G_TrmE"/>
</dbReference>
<feature type="binding site" evidence="6">
    <location>
        <position position="248"/>
    </location>
    <ligand>
        <name>K(+)</name>
        <dbReference type="ChEBI" id="CHEBI:29103"/>
    </ligand>
</feature>
<accession>A0ABV7RWF5</accession>
<dbReference type="Gene3D" id="3.40.50.300">
    <property type="entry name" value="P-loop containing nucleotide triphosphate hydrolases"/>
    <property type="match status" value="1"/>
</dbReference>
<feature type="binding site" evidence="6">
    <location>
        <position position="246"/>
    </location>
    <ligand>
        <name>K(+)</name>
        <dbReference type="ChEBI" id="CHEBI:29103"/>
    </ligand>
</feature>
<keyword evidence="2 6" id="KW-0819">tRNA processing</keyword>
<feature type="binding site" evidence="6">
    <location>
        <begin position="246"/>
        <end position="252"/>
    </location>
    <ligand>
        <name>GTP</name>
        <dbReference type="ChEBI" id="CHEBI:37565"/>
    </ligand>
</feature>
<dbReference type="InterPro" id="IPR027266">
    <property type="entry name" value="TrmE/GcvT-like"/>
</dbReference>
<keyword evidence="4 6" id="KW-0630">Potassium</keyword>
<feature type="binding site" evidence="6">
    <location>
        <position position="252"/>
    </location>
    <ligand>
        <name>Mg(2+)</name>
        <dbReference type="ChEBI" id="CHEBI:18420"/>
    </ligand>
</feature>
<keyword evidence="10" id="KW-1185">Reference proteome</keyword>
<feature type="binding site" evidence="6">
    <location>
        <position position="451"/>
    </location>
    <ligand>
        <name>(6S)-5-formyl-5,6,7,8-tetrahydrofolate</name>
        <dbReference type="ChEBI" id="CHEBI:57457"/>
    </ligand>
</feature>
<dbReference type="NCBIfam" id="TIGR00450">
    <property type="entry name" value="mnmE_trmE_thdF"/>
    <property type="match status" value="1"/>
</dbReference>
<reference evidence="10" key="1">
    <citation type="journal article" date="2019" name="Int. J. Syst. Evol. Microbiol.">
        <title>The Global Catalogue of Microorganisms (GCM) 10K type strain sequencing project: providing services to taxonomists for standard genome sequencing and annotation.</title>
        <authorList>
            <consortium name="The Broad Institute Genomics Platform"/>
            <consortium name="The Broad Institute Genome Sequencing Center for Infectious Disease"/>
            <person name="Wu L."/>
            <person name="Ma J."/>
        </authorList>
    </citation>
    <scope>NUCLEOTIDE SEQUENCE [LARGE SCALE GENOMIC DNA]</scope>
    <source>
        <strain evidence="10">KCTC 42875</strain>
    </source>
</reference>
<comment type="cofactor">
    <cofactor evidence="6">
        <name>K(+)</name>
        <dbReference type="ChEBI" id="CHEBI:29103"/>
    </cofactor>
    <text evidence="6">Binds 1 potassium ion per subunit.</text>
</comment>
<dbReference type="PRINTS" id="PR00326">
    <property type="entry name" value="GTP1OBG"/>
</dbReference>
<dbReference type="InterPro" id="IPR027417">
    <property type="entry name" value="P-loop_NTPase"/>
</dbReference>
<protein>
    <recommendedName>
        <fullName evidence="6">tRNA modification GTPase MnmE</fullName>
        <ecNumber evidence="6">3.6.-.-</ecNumber>
    </recommendedName>
</protein>
<dbReference type="NCBIfam" id="TIGR00231">
    <property type="entry name" value="small_GTP"/>
    <property type="match status" value="1"/>
</dbReference>
<dbReference type="HAMAP" id="MF_00379">
    <property type="entry name" value="GTPase_MnmE"/>
    <property type="match status" value="1"/>
</dbReference>
<keyword evidence="3 6" id="KW-0547">Nucleotide-binding</keyword>
<evidence type="ECO:0000256" key="7">
    <source>
        <dbReference type="RuleBase" id="RU003313"/>
    </source>
</evidence>
<dbReference type="EC" id="3.6.-.-" evidence="6"/>
<dbReference type="InterPro" id="IPR027368">
    <property type="entry name" value="MnmE_dom2"/>
</dbReference>
<evidence type="ECO:0000256" key="4">
    <source>
        <dbReference type="ARBA" id="ARBA00022958"/>
    </source>
</evidence>
<dbReference type="NCBIfam" id="NF003661">
    <property type="entry name" value="PRK05291.1-3"/>
    <property type="match status" value="1"/>
</dbReference>
<evidence type="ECO:0000256" key="5">
    <source>
        <dbReference type="ARBA" id="ARBA00023134"/>
    </source>
</evidence>
<feature type="domain" description="TrmE-type G" evidence="8">
    <location>
        <begin position="217"/>
        <end position="373"/>
    </location>
</feature>
<feature type="binding site" evidence="6">
    <location>
        <begin position="271"/>
        <end position="274"/>
    </location>
    <ligand>
        <name>GTP</name>
        <dbReference type="ChEBI" id="CHEBI:37565"/>
    </ligand>
</feature>
<feature type="binding site" evidence="6">
    <location>
        <position position="121"/>
    </location>
    <ligand>
        <name>(6S)-5-formyl-5,6,7,8-tetrahydrofolate</name>
        <dbReference type="ChEBI" id="CHEBI:57457"/>
    </ligand>
</feature>
<evidence type="ECO:0000313" key="9">
    <source>
        <dbReference type="EMBL" id="MFC3552305.1"/>
    </source>
</evidence>
<dbReference type="Proteomes" id="UP001595740">
    <property type="component" value="Unassembled WGS sequence"/>
</dbReference>
<dbReference type="PANTHER" id="PTHR42714:SF2">
    <property type="entry name" value="TRNA MODIFICATION GTPASE GTPBP3, MITOCHONDRIAL"/>
    <property type="match status" value="1"/>
</dbReference>
<comment type="function">
    <text evidence="6">Exhibits a very high intrinsic GTPase hydrolysis rate. Involved in the addition of a carboxymethylaminomethyl (cmnm) group at the wobble position (U34) of certain tRNAs, forming tRNA-cmnm(5)s(2)U34.</text>
</comment>
<organism evidence="9 10">
    <name type="scientific">Lysobacter cavernae</name>
    <dbReference type="NCBI Taxonomy" id="1685901"/>
    <lineage>
        <taxon>Bacteria</taxon>
        <taxon>Pseudomonadati</taxon>
        <taxon>Pseudomonadota</taxon>
        <taxon>Gammaproteobacteria</taxon>
        <taxon>Lysobacterales</taxon>
        <taxon>Lysobacteraceae</taxon>
        <taxon>Lysobacter</taxon>
    </lineage>
</organism>
<dbReference type="CDD" id="cd14858">
    <property type="entry name" value="TrmE_N"/>
    <property type="match status" value="1"/>
</dbReference>
<evidence type="ECO:0000313" key="10">
    <source>
        <dbReference type="Proteomes" id="UP001595740"/>
    </source>
</evidence>
<dbReference type="Pfam" id="PF12631">
    <property type="entry name" value="MnmE_helical"/>
    <property type="match status" value="1"/>
</dbReference>
<feature type="binding site" evidence="6">
    <location>
        <begin position="331"/>
        <end position="334"/>
    </location>
    <ligand>
        <name>GTP</name>
        <dbReference type="ChEBI" id="CHEBI:37565"/>
    </ligand>
</feature>
<keyword evidence="6" id="KW-0479">Metal-binding</keyword>
<dbReference type="Pfam" id="PF01926">
    <property type="entry name" value="MMR_HSR1"/>
    <property type="match status" value="1"/>
</dbReference>
<dbReference type="InterPro" id="IPR005225">
    <property type="entry name" value="Small_GTP-bd"/>
</dbReference>
<dbReference type="SUPFAM" id="SSF116878">
    <property type="entry name" value="TrmE connector domain"/>
    <property type="match status" value="1"/>
</dbReference>
<dbReference type="InterPro" id="IPR018948">
    <property type="entry name" value="GTP-bd_TrmE_N"/>
</dbReference>
<keyword evidence="6 9" id="KW-0378">Hydrolase</keyword>
<comment type="caution">
    <text evidence="9">The sequence shown here is derived from an EMBL/GenBank/DDBJ whole genome shotgun (WGS) entry which is preliminary data.</text>
</comment>
<evidence type="ECO:0000256" key="6">
    <source>
        <dbReference type="HAMAP-Rule" id="MF_00379"/>
    </source>
</evidence>
<dbReference type="InterPro" id="IPR006073">
    <property type="entry name" value="GTP-bd"/>
</dbReference>
<feature type="binding site" evidence="6">
    <location>
        <position position="231"/>
    </location>
    <ligand>
        <name>Mg(2+)</name>
        <dbReference type="ChEBI" id="CHEBI:18420"/>
    </ligand>
</feature>
<evidence type="ECO:0000259" key="8">
    <source>
        <dbReference type="PROSITE" id="PS51709"/>
    </source>
</evidence>
<keyword evidence="5 6" id="KW-0342">GTP-binding</keyword>
<comment type="subunit">
    <text evidence="6">Homodimer. Heterotetramer of two MnmE and two MnmG subunits.</text>
</comment>
<proteinExistence type="inferred from homology"/>
<dbReference type="RefSeq" id="WP_386760067.1">
    <property type="nucleotide sequence ID" value="NZ_JBHRXK010000009.1"/>
</dbReference>
<comment type="caution">
    <text evidence="6">Lacks conserved residue(s) required for the propagation of feature annotation.</text>
</comment>
<evidence type="ECO:0000256" key="3">
    <source>
        <dbReference type="ARBA" id="ARBA00022741"/>
    </source>
</evidence>
<keyword evidence="6" id="KW-0963">Cytoplasm</keyword>
<feature type="binding site" evidence="6">
    <location>
        <position position="251"/>
    </location>
    <ligand>
        <name>K(+)</name>
        <dbReference type="ChEBI" id="CHEBI:29103"/>
    </ligand>
</feature>
<feature type="binding site" evidence="6">
    <location>
        <begin position="227"/>
        <end position="232"/>
    </location>
    <ligand>
        <name>GTP</name>
        <dbReference type="ChEBI" id="CHEBI:37565"/>
    </ligand>
</feature>
<dbReference type="PROSITE" id="PS51709">
    <property type="entry name" value="G_TRME"/>
    <property type="match status" value="1"/>
</dbReference>
<dbReference type="EMBL" id="JBHRXK010000009">
    <property type="protein sequence ID" value="MFC3552305.1"/>
    <property type="molecule type" value="Genomic_DNA"/>
</dbReference>
<comment type="similarity">
    <text evidence="1 6 7">Belongs to the TRAFAC class TrmE-Era-EngA-EngB-Septin-like GTPase superfamily. TrmE GTPase family.</text>
</comment>
<dbReference type="GO" id="GO:0016787">
    <property type="term" value="F:hydrolase activity"/>
    <property type="evidence" value="ECO:0007669"/>
    <property type="project" value="UniProtKB-KW"/>
</dbReference>
<comment type="subcellular location">
    <subcellularLocation>
        <location evidence="6">Cytoplasm</location>
    </subcellularLocation>
</comment>
<feature type="binding site" evidence="6">
    <location>
        <position position="227"/>
    </location>
    <ligand>
        <name>K(+)</name>
        <dbReference type="ChEBI" id="CHEBI:29103"/>
    </ligand>
</feature>
<dbReference type="SUPFAM" id="SSF52540">
    <property type="entry name" value="P-loop containing nucleoside triphosphate hydrolases"/>
    <property type="match status" value="1"/>
</dbReference>
<sequence length="451" mass="47447">MTDIARDTIAAIATAPGAGGVGIVRLSGPRAKEIAEVVCARALTPRHAHHVRFHDAAGAVLDDGIALYFAGPASYTGEDVVELQAHGSPAVLHELVTRCVALGARHARPGEFSERAFLEGRLDLAQAEAVADLIAAGDARAARAARRALDGEFSRRVEALAAELLAIRVHVEAAIDFADEPLDTLGGGALRARFDRLGHDLDALLSAAERGRRLRDGLHAVIVGPPNAGKSSLLNALAGSERAIVTDIAGTTRDLLHETIRSDGVELTLVDTAGLREGGDTIEREGMRRAYAELARADLAIVVLDARDPAAGRAAVAEAIADVPQRLWLHNKADLLADRGAGEVVLGEDEMRVSVHTGAGLEALHARLRTLALGAGGDATDGAFTARTRHVDALLRARDELDDARVHLQHEVLDLAAEALRAGHDALGEITGRVRADDLLGHIFASFCIGK</sequence>
<dbReference type="InterPro" id="IPR025867">
    <property type="entry name" value="MnmE_helical"/>
</dbReference>
<dbReference type="CDD" id="cd04164">
    <property type="entry name" value="trmE"/>
    <property type="match status" value="1"/>
</dbReference>
<dbReference type="Gene3D" id="1.20.120.430">
    <property type="entry name" value="tRNA modification GTPase MnmE domain 2"/>
    <property type="match status" value="1"/>
</dbReference>
<evidence type="ECO:0000256" key="1">
    <source>
        <dbReference type="ARBA" id="ARBA00011043"/>
    </source>
</evidence>
<feature type="binding site" evidence="6">
    <location>
        <position position="25"/>
    </location>
    <ligand>
        <name>(6S)-5-formyl-5,6,7,8-tetrahydrofolate</name>
        <dbReference type="ChEBI" id="CHEBI:57457"/>
    </ligand>
</feature>
<feature type="binding site" evidence="6">
    <location>
        <position position="82"/>
    </location>
    <ligand>
        <name>(6S)-5-formyl-5,6,7,8-tetrahydrofolate</name>
        <dbReference type="ChEBI" id="CHEBI:57457"/>
    </ligand>
</feature>
<name>A0ABV7RWF5_9GAMM</name>
<dbReference type="InterPro" id="IPR004520">
    <property type="entry name" value="GTPase_MnmE"/>
</dbReference>
<gene>
    <name evidence="6 9" type="primary">mnmE</name>
    <name evidence="6" type="synonym">trmE</name>
    <name evidence="9" type="ORF">ACFOLC_14970</name>
</gene>
<dbReference type="Gene3D" id="3.30.1360.120">
    <property type="entry name" value="Probable tRNA modification gtpase trme, domain 1"/>
    <property type="match status" value="1"/>
</dbReference>
<evidence type="ECO:0000256" key="2">
    <source>
        <dbReference type="ARBA" id="ARBA00022694"/>
    </source>
</evidence>
<keyword evidence="6" id="KW-0460">Magnesium</keyword>
<dbReference type="PANTHER" id="PTHR42714">
    <property type="entry name" value="TRNA MODIFICATION GTPASE GTPBP3"/>
    <property type="match status" value="1"/>
</dbReference>
<dbReference type="Pfam" id="PF10396">
    <property type="entry name" value="TrmE_N"/>
    <property type="match status" value="1"/>
</dbReference>